<protein>
    <submittedName>
        <fullName evidence="2">Uncharacterized protein</fullName>
    </submittedName>
</protein>
<proteinExistence type="predicted"/>
<organism evidence="2 3">
    <name type="scientific">Saccharomonospora azurea NA-128</name>
    <dbReference type="NCBI Taxonomy" id="882081"/>
    <lineage>
        <taxon>Bacteria</taxon>
        <taxon>Bacillati</taxon>
        <taxon>Actinomycetota</taxon>
        <taxon>Actinomycetes</taxon>
        <taxon>Pseudonocardiales</taxon>
        <taxon>Pseudonocardiaceae</taxon>
        <taxon>Saccharomonospora</taxon>
    </lineage>
</organism>
<dbReference type="AlphaFoldDB" id="H8G9Q2"/>
<dbReference type="HOGENOM" id="CLU_117639_1_0_11"/>
<dbReference type="EMBL" id="CM001466">
    <property type="protein sequence ID" value="EHY90555.1"/>
    <property type="molecule type" value="Genomic_DNA"/>
</dbReference>
<reference evidence="2 3" key="1">
    <citation type="journal article" date="2012" name="Stand. Genomic Sci.">
        <title>Genome sequence of the soil bacterium Saccharomonospora azurea type strain (NA-128(T)).</title>
        <authorList>
            <person name="Klenk H.P."/>
            <person name="Held B."/>
            <person name="Lucas S."/>
            <person name="Lapidus A."/>
            <person name="Copeland A."/>
            <person name="Hammon N."/>
            <person name="Pitluck S."/>
            <person name="Goodwin L.A."/>
            <person name="Han C."/>
            <person name="Tapia R."/>
            <person name="Brambilla E.M."/>
            <person name="Potter G."/>
            <person name="Land M."/>
            <person name="Ivanova N."/>
            <person name="Rohde M."/>
            <person name="Goker M."/>
            <person name="Detter J.C."/>
            <person name="Kyrpides N.C."/>
            <person name="Woyke T."/>
        </authorList>
    </citation>
    <scope>NUCLEOTIDE SEQUENCE [LARGE SCALE GENOMIC DNA]</scope>
    <source>
        <strain evidence="2 3">NA-128</strain>
    </source>
</reference>
<dbReference type="Proteomes" id="UP000004705">
    <property type="component" value="Chromosome"/>
</dbReference>
<name>H8G9Q2_9PSEU</name>
<feature type="region of interest" description="Disordered" evidence="1">
    <location>
        <begin position="1"/>
        <end position="30"/>
    </location>
</feature>
<evidence type="ECO:0000256" key="1">
    <source>
        <dbReference type="SAM" id="MobiDB-lite"/>
    </source>
</evidence>
<sequence length="201" mass="21013">MRGGRLSVAPREAWTISPSANPGGRYTPKSNGSVTANWGLGLAQEFSEQGAAYDGSKAGGGFMNAAAAVFGAATNAANMASARTAAGNLVDSAKNGGFTVSKDSANELIDTMSKFVDEIDAMDFQLAAFDQRPSLGGHQYGQLVAQHMHDAANDPNSARMVVKQLKEVLKLSIEALQRASGQYEETEANVVDAVNRTGNTI</sequence>
<evidence type="ECO:0000313" key="2">
    <source>
        <dbReference type="EMBL" id="EHY90555.1"/>
    </source>
</evidence>
<gene>
    <name evidence="2" type="ORF">SacazDRAFT_03691</name>
</gene>
<evidence type="ECO:0000313" key="3">
    <source>
        <dbReference type="Proteomes" id="UP000004705"/>
    </source>
</evidence>
<keyword evidence="3" id="KW-1185">Reference proteome</keyword>
<accession>H8G9Q2</accession>